<organism evidence="2 3">
    <name type="scientific">Virgibacillus salinus</name>
    <dbReference type="NCBI Taxonomy" id="553311"/>
    <lineage>
        <taxon>Bacteria</taxon>
        <taxon>Bacillati</taxon>
        <taxon>Bacillota</taxon>
        <taxon>Bacilli</taxon>
        <taxon>Bacillales</taxon>
        <taxon>Bacillaceae</taxon>
        <taxon>Virgibacillus</taxon>
    </lineage>
</organism>
<name>A0A1H0Y789_9BACI</name>
<protein>
    <recommendedName>
        <fullName evidence="1">DUF1659 domain-containing protein</fullName>
    </recommendedName>
</protein>
<keyword evidence="3" id="KW-1185">Reference proteome</keyword>
<proteinExistence type="predicted"/>
<feature type="domain" description="DUF1659" evidence="1">
    <location>
        <begin position="2"/>
        <end position="73"/>
    </location>
</feature>
<evidence type="ECO:0000313" key="2">
    <source>
        <dbReference type="EMBL" id="SDQ11014.1"/>
    </source>
</evidence>
<dbReference type="STRING" id="553311.SAMN05216231_0469"/>
<dbReference type="Proteomes" id="UP000199444">
    <property type="component" value="Unassembled WGS sequence"/>
</dbReference>
<accession>A0A1H0Y789</accession>
<reference evidence="2 3" key="1">
    <citation type="submission" date="2016-10" db="EMBL/GenBank/DDBJ databases">
        <authorList>
            <person name="de Groot N.N."/>
        </authorList>
    </citation>
    <scope>NUCLEOTIDE SEQUENCE [LARGE SCALE GENOMIC DNA]</scope>
    <source>
        <strain evidence="2 3">CGMCC 1.10449</strain>
    </source>
</reference>
<evidence type="ECO:0000259" key="1">
    <source>
        <dbReference type="Pfam" id="PF07872"/>
    </source>
</evidence>
<sequence length="74" mass="8077">MAVSQIVTTQLTLTLDDGNDILTGDIIYKTKSFNNVKPAATADQLYAIATAFAGLQERPLYNIERNDSSEINQA</sequence>
<dbReference type="EMBL" id="FNKD01000001">
    <property type="protein sequence ID" value="SDQ11014.1"/>
    <property type="molecule type" value="Genomic_DNA"/>
</dbReference>
<dbReference type="AlphaFoldDB" id="A0A1H0Y789"/>
<gene>
    <name evidence="2" type="ORF">SAMN05216231_0469</name>
</gene>
<dbReference type="RefSeq" id="WP_092491347.1">
    <property type="nucleotide sequence ID" value="NZ_FNKD01000001.1"/>
</dbReference>
<dbReference type="Pfam" id="PF07872">
    <property type="entry name" value="DUF1659"/>
    <property type="match status" value="1"/>
</dbReference>
<dbReference type="InterPro" id="IPR012454">
    <property type="entry name" value="DUF1659"/>
</dbReference>
<evidence type="ECO:0000313" key="3">
    <source>
        <dbReference type="Proteomes" id="UP000199444"/>
    </source>
</evidence>